<dbReference type="CDD" id="cd03207">
    <property type="entry name" value="GST_C_8"/>
    <property type="match status" value="1"/>
</dbReference>
<dbReference type="Gene3D" id="1.20.1050.10">
    <property type="match status" value="1"/>
</dbReference>
<evidence type="ECO:0000256" key="1">
    <source>
        <dbReference type="RuleBase" id="RU003494"/>
    </source>
</evidence>
<evidence type="ECO:0000313" key="5">
    <source>
        <dbReference type="Proteomes" id="UP000446786"/>
    </source>
</evidence>
<dbReference type="OrthoDB" id="5740960at2"/>
<gene>
    <name evidence="4" type="ORF">GRI94_08255</name>
</gene>
<dbReference type="InterPro" id="IPR036282">
    <property type="entry name" value="Glutathione-S-Trfase_C_sf"/>
</dbReference>
<feature type="domain" description="GST N-terminal" evidence="2">
    <location>
        <begin position="1"/>
        <end position="83"/>
    </location>
</feature>
<name>A0A845AQC4_9SPHN</name>
<dbReference type="PROSITE" id="PS50404">
    <property type="entry name" value="GST_NTER"/>
    <property type="match status" value="1"/>
</dbReference>
<comment type="caution">
    <text evidence="4">The sequence shown here is derived from an EMBL/GenBank/DDBJ whole genome shotgun (WGS) entry which is preliminary data.</text>
</comment>
<dbReference type="InterPro" id="IPR036249">
    <property type="entry name" value="Thioredoxin-like_sf"/>
</dbReference>
<dbReference type="InterPro" id="IPR004046">
    <property type="entry name" value="GST_C"/>
</dbReference>
<dbReference type="Gene3D" id="3.40.30.10">
    <property type="entry name" value="Glutaredoxin"/>
    <property type="match status" value="1"/>
</dbReference>
<dbReference type="SFLD" id="SFLDS00019">
    <property type="entry name" value="Glutathione_Transferase_(cytos"/>
    <property type="match status" value="1"/>
</dbReference>
<feature type="domain" description="GST C-terminal" evidence="3">
    <location>
        <begin position="87"/>
        <end position="210"/>
    </location>
</feature>
<dbReference type="PANTHER" id="PTHR44051:SF21">
    <property type="entry name" value="GLUTATHIONE S-TRANSFERASE FAMILY PROTEIN"/>
    <property type="match status" value="1"/>
</dbReference>
<evidence type="ECO:0000259" key="2">
    <source>
        <dbReference type="PROSITE" id="PS50404"/>
    </source>
</evidence>
<accession>A0A845AQC4</accession>
<reference evidence="4 5" key="1">
    <citation type="submission" date="2019-12" db="EMBL/GenBank/DDBJ databases">
        <title>Genomic-based taxomic classification of the family Erythrobacteraceae.</title>
        <authorList>
            <person name="Xu L."/>
        </authorList>
    </citation>
    <scope>NUCLEOTIDE SEQUENCE [LARGE SCALE GENOMIC DNA]</scope>
    <source>
        <strain evidence="4 5">JCM 16677</strain>
    </source>
</reference>
<dbReference type="EMBL" id="WTYE01000001">
    <property type="protein sequence ID" value="MXP31814.1"/>
    <property type="molecule type" value="Genomic_DNA"/>
</dbReference>
<dbReference type="InterPro" id="IPR040079">
    <property type="entry name" value="Glutathione_S-Trfase"/>
</dbReference>
<dbReference type="PROSITE" id="PS50405">
    <property type="entry name" value="GST_CTER"/>
    <property type="match status" value="1"/>
</dbReference>
<dbReference type="PANTHER" id="PTHR44051">
    <property type="entry name" value="GLUTATHIONE S-TRANSFERASE-RELATED"/>
    <property type="match status" value="1"/>
</dbReference>
<dbReference type="SFLD" id="SFLDG01150">
    <property type="entry name" value="Main.1:_Beta-like"/>
    <property type="match status" value="1"/>
</dbReference>
<dbReference type="InterPro" id="IPR004045">
    <property type="entry name" value="Glutathione_S-Trfase_N"/>
</dbReference>
<dbReference type="AlphaFoldDB" id="A0A845AQC4"/>
<proteinExistence type="inferred from homology"/>
<dbReference type="SFLD" id="SFLDG00358">
    <property type="entry name" value="Main_(cytGST)"/>
    <property type="match status" value="1"/>
</dbReference>
<evidence type="ECO:0000313" key="4">
    <source>
        <dbReference type="EMBL" id="MXP31814.1"/>
    </source>
</evidence>
<protein>
    <submittedName>
        <fullName evidence="4">Glutathione S-transferase</fullName>
    </submittedName>
</protein>
<dbReference type="SUPFAM" id="SSF47616">
    <property type="entry name" value="GST C-terminal domain-like"/>
    <property type="match status" value="1"/>
</dbReference>
<dbReference type="GO" id="GO:0016740">
    <property type="term" value="F:transferase activity"/>
    <property type="evidence" value="ECO:0007669"/>
    <property type="project" value="UniProtKB-KW"/>
</dbReference>
<dbReference type="Proteomes" id="UP000446786">
    <property type="component" value="Unassembled WGS sequence"/>
</dbReference>
<dbReference type="SUPFAM" id="SSF52833">
    <property type="entry name" value="Thioredoxin-like"/>
    <property type="match status" value="1"/>
</dbReference>
<sequence>MADFTFYTVAMSRGQIARWALHEAGANYDQVVFDWATRPDNFVDINPMNKVPTLVHHHGGHDHVVTEAAAICHYLAETHPGTGLLPDAHEKASYFRWLFFAAGPLEQAIIGAAMGWEVPPERAGMAGFGSLELALDAIDSWLNTNDFVCGDRFTMADCYVGSQFIWGLRFGTVAERPSFKAYVERCTTRPKCVEAVAIDQKLIEQAQTES</sequence>
<dbReference type="CDD" id="cd03046">
    <property type="entry name" value="GST_N_GTT1_like"/>
    <property type="match status" value="1"/>
</dbReference>
<dbReference type="RefSeq" id="WP_160779221.1">
    <property type="nucleotide sequence ID" value="NZ_BAAAZF010000001.1"/>
</dbReference>
<dbReference type="InterPro" id="IPR010987">
    <property type="entry name" value="Glutathione-S-Trfase_C-like"/>
</dbReference>
<dbReference type="Pfam" id="PF00043">
    <property type="entry name" value="GST_C"/>
    <property type="match status" value="1"/>
</dbReference>
<keyword evidence="5" id="KW-1185">Reference proteome</keyword>
<comment type="similarity">
    <text evidence="1">Belongs to the GST superfamily.</text>
</comment>
<organism evidence="4 5">
    <name type="scientific">Parerythrobacter jejuensis</name>
    <dbReference type="NCBI Taxonomy" id="795812"/>
    <lineage>
        <taxon>Bacteria</taxon>
        <taxon>Pseudomonadati</taxon>
        <taxon>Pseudomonadota</taxon>
        <taxon>Alphaproteobacteria</taxon>
        <taxon>Sphingomonadales</taxon>
        <taxon>Erythrobacteraceae</taxon>
        <taxon>Parerythrobacter</taxon>
    </lineage>
</organism>
<dbReference type="Pfam" id="PF02798">
    <property type="entry name" value="GST_N"/>
    <property type="match status" value="1"/>
</dbReference>
<evidence type="ECO:0000259" key="3">
    <source>
        <dbReference type="PROSITE" id="PS50405"/>
    </source>
</evidence>
<keyword evidence="4" id="KW-0808">Transferase</keyword>